<evidence type="ECO:0000259" key="1">
    <source>
        <dbReference type="PROSITE" id="PS51021"/>
    </source>
</evidence>
<dbReference type="PROSITE" id="PS51021">
    <property type="entry name" value="BAR"/>
    <property type="match status" value="1"/>
</dbReference>
<protein>
    <submittedName>
        <fullName evidence="2">Endophilin-B1 isoform X1</fullName>
    </submittedName>
</protein>
<evidence type="ECO:0000313" key="2">
    <source>
        <dbReference type="EMBL" id="KAF0754739.1"/>
    </source>
</evidence>
<feature type="domain" description="BAR" evidence="1">
    <location>
        <begin position="25"/>
        <end position="271"/>
    </location>
</feature>
<keyword evidence="3" id="KW-1185">Reference proteome</keyword>
<dbReference type="AlphaFoldDB" id="A0A6G0YFL4"/>
<dbReference type="EMBL" id="VUJU01004326">
    <property type="protein sequence ID" value="KAF0754739.1"/>
    <property type="molecule type" value="Genomic_DNA"/>
</dbReference>
<dbReference type="OrthoDB" id="14167at2759"/>
<reference evidence="2 3" key="1">
    <citation type="submission" date="2019-08" db="EMBL/GenBank/DDBJ databases">
        <title>Whole genome of Aphis craccivora.</title>
        <authorList>
            <person name="Voronova N.V."/>
            <person name="Shulinski R.S."/>
            <person name="Bandarenka Y.V."/>
            <person name="Zhorov D.G."/>
            <person name="Warner D."/>
        </authorList>
    </citation>
    <scope>NUCLEOTIDE SEQUENCE [LARGE SCALE GENOMIC DNA]</scope>
    <source>
        <strain evidence="2">180601</strain>
        <tissue evidence="2">Whole Body</tissue>
    </source>
</reference>
<proteinExistence type="predicted"/>
<comment type="caution">
    <text evidence="2">The sequence shown here is derived from an EMBL/GenBank/DDBJ whole genome shotgun (WGS) entry which is preliminary data.</text>
</comment>
<accession>A0A6G0YFL4</accession>
<evidence type="ECO:0000313" key="3">
    <source>
        <dbReference type="Proteomes" id="UP000478052"/>
    </source>
</evidence>
<dbReference type="GO" id="GO:0005737">
    <property type="term" value="C:cytoplasm"/>
    <property type="evidence" value="ECO:0007669"/>
    <property type="project" value="InterPro"/>
</dbReference>
<dbReference type="SMART" id="SM00721">
    <property type="entry name" value="BAR"/>
    <property type="match status" value="1"/>
</dbReference>
<dbReference type="Proteomes" id="UP000478052">
    <property type="component" value="Unassembled WGS sequence"/>
</dbReference>
<dbReference type="InterPro" id="IPR004148">
    <property type="entry name" value="BAR_dom"/>
</dbReference>
<dbReference type="CDD" id="cd07594">
    <property type="entry name" value="BAR_Endophilin_B"/>
    <property type="match status" value="1"/>
</dbReference>
<dbReference type="Pfam" id="PF03114">
    <property type="entry name" value="BAR"/>
    <property type="match status" value="1"/>
</dbReference>
<gene>
    <name evidence="2" type="ORF">FWK35_00022990</name>
</gene>
<name>A0A6G0YFL4_APHCR</name>
<dbReference type="SUPFAM" id="SSF103657">
    <property type="entry name" value="BAR/IMD domain-like"/>
    <property type="match status" value="1"/>
</dbReference>
<dbReference type="Gene3D" id="1.20.1270.60">
    <property type="entry name" value="Arfaptin homology (AH) domain/BAR domain"/>
    <property type="match status" value="1"/>
</dbReference>
<organism evidence="2 3">
    <name type="scientific">Aphis craccivora</name>
    <name type="common">Cowpea aphid</name>
    <dbReference type="NCBI Taxonomy" id="307492"/>
    <lineage>
        <taxon>Eukaryota</taxon>
        <taxon>Metazoa</taxon>
        <taxon>Ecdysozoa</taxon>
        <taxon>Arthropoda</taxon>
        <taxon>Hexapoda</taxon>
        <taxon>Insecta</taxon>
        <taxon>Pterygota</taxon>
        <taxon>Neoptera</taxon>
        <taxon>Paraneoptera</taxon>
        <taxon>Hemiptera</taxon>
        <taxon>Sternorrhyncha</taxon>
        <taxon>Aphidomorpha</taxon>
        <taxon>Aphidoidea</taxon>
        <taxon>Aphididae</taxon>
        <taxon>Aphidini</taxon>
        <taxon>Aphis</taxon>
        <taxon>Aphis</taxon>
    </lineage>
</organism>
<dbReference type="InterPro" id="IPR027267">
    <property type="entry name" value="AH/BAR_dom_sf"/>
</dbReference>
<sequence length="353" mass="39541">MDMENVKQIFRDAGTAISRAVQFTEEKLGKAEKTEQDPNFEQLVTFCDNTKQNTETILKNMEFILNSNPGMRVENLFFLDKKKSGLSSSEYLGIAMTEAGNDFGPDTAYGSALIKVGNIQQTLGLNQREFIKSANDCFVNPMNKYLETDMKTVVKERSLLEKRRLDLDACKTRVRKTRMLATTKVKQDDSGPTMEELIDKAEHDLKVAQEEYDRQAEITKLLMEGVPSAHPQHLQHLLDFVDTQAAFYLKCHESLMSLQSDLSGFPSDQDNVATLSPDTPALGRIQQAKVITSQEPRDAHDLRLSAGEIISIDVNSDIGSNYFIGKKIQKGKVYKSNVRLLNQARSGSSMLGT</sequence>